<dbReference type="Pfam" id="PF07167">
    <property type="entry name" value="PhaC_N"/>
    <property type="match status" value="1"/>
</dbReference>
<protein>
    <submittedName>
        <fullName evidence="7">Class I poly(R)-hydroxyalkanoic acid synthase</fullName>
    </submittedName>
</protein>
<dbReference type="InterPro" id="IPR010941">
    <property type="entry name" value="PhaC_N"/>
</dbReference>
<dbReference type="NCBIfam" id="TIGR01838">
    <property type="entry name" value="PHA_synth_I"/>
    <property type="match status" value="1"/>
</dbReference>
<dbReference type="InterPro" id="IPR029058">
    <property type="entry name" value="AB_hydrolase_fold"/>
</dbReference>
<sequence length="587" mass="65732">MGALAVNLIKAATLGQKAARLMATSEGRSAAESTMLDVRRIGKTMLDVASSYVRDPARLVESQIQLWNGYIGLFQTATKRFLGEETKPVVEPARSDKRFKDPEWQNNLVFDLLKQSYLIASQWLAQQVQATQGIDAHTRKKADFYVRQFANAFSPSNFLLTNPEVLRTTLATNGENLVQGMQHLLEDVERGNGKLQIQQTDMKAFRLGENIALTPGKVVYQNDLIQLLQYEPTTDKVHKRPLLIFPPWINKYYILDLTPEKSFVKWAVAQGFTVFVVSWVNPDAQLAMKSFESYMFDGVYDALDAVEKATGEKEVNAIGYCIGGTLLASSLAHMASKGDKRIKSATFFATQVDFTEAGDLQVFIDEEQISEVEQQMEAHGGVLEGSAMASTFNMLRSNELIWSYVVNNYLLGREPVPFDLLYWNADATRMPAKMHIFYLRECYLRNNLAEGRMELGGVNLDLSKVTIPVYLQSSREDHIAPYNSVYKATRLFSGPVKFIIAGSGHIAGVINPPTAQKYQYWTNDERPATPDAWLAGATETAGSWWPDWHKWIKETAGDHVPARVPGDRGLPVLENAPGSYVMVKSDE</sequence>
<dbReference type="SUPFAM" id="SSF53474">
    <property type="entry name" value="alpha/beta-Hydrolases"/>
    <property type="match status" value="1"/>
</dbReference>
<gene>
    <name evidence="7" type="primary">phaC</name>
    <name evidence="7" type="ORF">F2P47_08810</name>
</gene>
<evidence type="ECO:0000256" key="1">
    <source>
        <dbReference type="ARBA" id="ARBA00004496"/>
    </source>
</evidence>
<dbReference type="AlphaFoldDB" id="A0A6N6VHL6"/>
<name>A0A6N6VHL6_9HYPH</name>
<dbReference type="Proteomes" id="UP000468901">
    <property type="component" value="Unassembled WGS sequence"/>
</dbReference>
<comment type="caution">
    <text evidence="7">The sequence shown here is derived from an EMBL/GenBank/DDBJ whole genome shotgun (WGS) entry which is preliminary data.</text>
</comment>
<evidence type="ECO:0000256" key="4">
    <source>
        <dbReference type="ARBA" id="ARBA00023315"/>
    </source>
</evidence>
<evidence type="ECO:0000313" key="7">
    <source>
        <dbReference type="EMBL" id="KAB7740297.1"/>
    </source>
</evidence>
<dbReference type="InterPro" id="IPR000073">
    <property type="entry name" value="AB_hydrolase_1"/>
</dbReference>
<reference evidence="7 8" key="1">
    <citation type="submission" date="2019-09" db="EMBL/GenBank/DDBJ databases">
        <title>Parvibaculum sedimenti sp. nov., isolated from sediment.</title>
        <authorList>
            <person name="Wang Y."/>
        </authorList>
    </citation>
    <scope>NUCLEOTIDE SEQUENCE [LARGE SCALE GENOMIC DNA]</scope>
    <source>
        <strain evidence="7 8">HXT-9</strain>
    </source>
</reference>
<dbReference type="PANTHER" id="PTHR36837:SF5">
    <property type="entry name" value="POLY-3-HYDROXYBUTYRATE SYNTHASE"/>
    <property type="match status" value="1"/>
</dbReference>
<dbReference type="EMBL" id="WESC01000007">
    <property type="protein sequence ID" value="KAB7740297.1"/>
    <property type="molecule type" value="Genomic_DNA"/>
</dbReference>
<dbReference type="GO" id="GO:0042619">
    <property type="term" value="P:poly-hydroxybutyrate biosynthetic process"/>
    <property type="evidence" value="ECO:0007669"/>
    <property type="project" value="InterPro"/>
</dbReference>
<keyword evidence="2" id="KW-0963">Cytoplasm</keyword>
<evidence type="ECO:0000313" key="8">
    <source>
        <dbReference type="Proteomes" id="UP000468901"/>
    </source>
</evidence>
<dbReference type="InterPro" id="IPR051321">
    <property type="entry name" value="PHA/PHB_synthase"/>
</dbReference>
<keyword evidence="4" id="KW-0012">Acyltransferase</keyword>
<dbReference type="PANTHER" id="PTHR36837">
    <property type="entry name" value="POLY(3-HYDROXYALKANOATE) POLYMERASE SUBUNIT PHAC"/>
    <property type="match status" value="1"/>
</dbReference>
<keyword evidence="3" id="KW-0808">Transferase</keyword>
<dbReference type="Pfam" id="PF00561">
    <property type="entry name" value="Abhydrolase_1"/>
    <property type="match status" value="1"/>
</dbReference>
<dbReference type="GO" id="GO:0005737">
    <property type="term" value="C:cytoplasm"/>
    <property type="evidence" value="ECO:0007669"/>
    <property type="project" value="UniProtKB-SubCell"/>
</dbReference>
<keyword evidence="8" id="KW-1185">Reference proteome</keyword>
<evidence type="ECO:0000256" key="2">
    <source>
        <dbReference type="ARBA" id="ARBA00022490"/>
    </source>
</evidence>
<dbReference type="Gene3D" id="3.40.50.1820">
    <property type="entry name" value="alpha/beta hydrolase"/>
    <property type="match status" value="1"/>
</dbReference>
<dbReference type="InterPro" id="IPR010963">
    <property type="entry name" value="PHA_synth_I"/>
</dbReference>
<feature type="domain" description="Poly-beta-hydroxybutyrate polymerase N-terminal" evidence="6">
    <location>
        <begin position="96"/>
        <end position="267"/>
    </location>
</feature>
<accession>A0A6N6VHL6</accession>
<proteinExistence type="predicted"/>
<dbReference type="GO" id="GO:0016746">
    <property type="term" value="F:acyltransferase activity"/>
    <property type="evidence" value="ECO:0007669"/>
    <property type="project" value="UniProtKB-KW"/>
</dbReference>
<feature type="domain" description="AB hydrolase-1" evidence="5">
    <location>
        <begin position="269"/>
        <end position="508"/>
    </location>
</feature>
<organism evidence="7 8">
    <name type="scientific">Parvibaculum sedimenti</name>
    <dbReference type="NCBI Taxonomy" id="2608632"/>
    <lineage>
        <taxon>Bacteria</taxon>
        <taxon>Pseudomonadati</taxon>
        <taxon>Pseudomonadota</taxon>
        <taxon>Alphaproteobacteria</taxon>
        <taxon>Hyphomicrobiales</taxon>
        <taxon>Parvibaculaceae</taxon>
        <taxon>Parvibaculum</taxon>
    </lineage>
</organism>
<evidence type="ECO:0000259" key="5">
    <source>
        <dbReference type="Pfam" id="PF00561"/>
    </source>
</evidence>
<evidence type="ECO:0000259" key="6">
    <source>
        <dbReference type="Pfam" id="PF07167"/>
    </source>
</evidence>
<evidence type="ECO:0000256" key="3">
    <source>
        <dbReference type="ARBA" id="ARBA00022679"/>
    </source>
</evidence>
<comment type="subcellular location">
    <subcellularLocation>
        <location evidence="1">Cytoplasm</location>
    </subcellularLocation>
</comment>